<proteinExistence type="predicted"/>
<gene>
    <name evidence="1" type="ORF">AB1Y20_007947</name>
</gene>
<dbReference type="AlphaFoldDB" id="A0AB34IUZ2"/>
<sequence length="643" mass="71898">MEPNALPDEPRIAACFCGWLRVSVPAFGLLAKTFLLEPLRAEVFLAGTYLPDDCPDGGGDCLLERVRRLGPRRATSLEPMLTRAQLAKMMEQAAAFQNVSSSFDRELTFHGLNVFAPVLGTRRASVLRELHDYSRALKLVAAEESARADVQYTHVVFSRLEFAWLGPHPPASLLDPRVVWMPGWKRKITDTHAFMSRRHADVYFTRWELLFSTQLLDIIPLESLLHDGPEDFLENVLAAHRIPVGFFPPFMYLSCCTLDPETSRCWANDCYEVPVLGQQWCEKGSTAATNALSSRPRTREQLRWLEPSLRAFHAWPCHDTTEAYANTWCQRKPLSCASVFTGKYASQVTAAVRYATQLLGCNTRWRLQYSSAADLLPLPHHPNASALHHAWPHGAALVRSLGSHGAHGAWLLVQAQLQLLLEQPSPTPDSALDLASTELLLSSPLAIHLGSVHRSARESIRRPEEGLLSPAWRTVAVSGRIHRLRDRNASLSPLAGCDLELTPSGEIQKLNAAARKFLRVARRGFCSVTTTGETDCDDGESGSFLFGSHLDGHNVLFGNDREAKEDRMEAALARCLDRCSRCLRCRFVSFSLEKEDCSWYAECNLKELHEQNFGFSTAEVQRKLINLSQHRLRYPAATHGVIS</sequence>
<evidence type="ECO:0000313" key="1">
    <source>
        <dbReference type="EMBL" id="KAL1507088.1"/>
    </source>
</evidence>
<dbReference type="EMBL" id="JBGBPQ010000018">
    <property type="protein sequence ID" value="KAL1507088.1"/>
    <property type="molecule type" value="Genomic_DNA"/>
</dbReference>
<comment type="caution">
    <text evidence="1">The sequence shown here is derived from an EMBL/GenBank/DDBJ whole genome shotgun (WGS) entry which is preliminary data.</text>
</comment>
<organism evidence="1 2">
    <name type="scientific">Prymnesium parvum</name>
    <name type="common">Toxic golden alga</name>
    <dbReference type="NCBI Taxonomy" id="97485"/>
    <lineage>
        <taxon>Eukaryota</taxon>
        <taxon>Haptista</taxon>
        <taxon>Haptophyta</taxon>
        <taxon>Prymnesiophyceae</taxon>
        <taxon>Prymnesiales</taxon>
        <taxon>Prymnesiaceae</taxon>
        <taxon>Prymnesium</taxon>
    </lineage>
</organism>
<evidence type="ECO:0000313" key="2">
    <source>
        <dbReference type="Proteomes" id="UP001515480"/>
    </source>
</evidence>
<keyword evidence="2" id="KW-1185">Reference proteome</keyword>
<protein>
    <submittedName>
        <fullName evidence="1">Uncharacterized protein</fullName>
    </submittedName>
</protein>
<dbReference type="Proteomes" id="UP001515480">
    <property type="component" value="Unassembled WGS sequence"/>
</dbReference>
<name>A0AB34IUZ2_PRYPA</name>
<accession>A0AB34IUZ2</accession>
<reference evidence="1 2" key="1">
    <citation type="journal article" date="2024" name="Science">
        <title>Giant polyketide synthase enzymes in the biosynthesis of giant marine polyether toxins.</title>
        <authorList>
            <person name="Fallon T.R."/>
            <person name="Shende V.V."/>
            <person name="Wierzbicki I.H."/>
            <person name="Pendleton A.L."/>
            <person name="Watervoot N.F."/>
            <person name="Auber R.P."/>
            <person name="Gonzalez D.J."/>
            <person name="Wisecaver J.H."/>
            <person name="Moore B.S."/>
        </authorList>
    </citation>
    <scope>NUCLEOTIDE SEQUENCE [LARGE SCALE GENOMIC DNA]</scope>
    <source>
        <strain evidence="1 2">12B1</strain>
    </source>
</reference>